<protein>
    <submittedName>
        <fullName evidence="1">Uncharacterized protein</fullName>
    </submittedName>
</protein>
<accession>A0A0A9HN49</accession>
<dbReference type="AlphaFoldDB" id="A0A0A9HN49"/>
<sequence>MNASGSLKLFSLWNHYRVLS</sequence>
<name>A0A0A9HN49_ARUDO</name>
<proteinExistence type="predicted"/>
<evidence type="ECO:0000313" key="1">
    <source>
        <dbReference type="EMBL" id="JAE34328.1"/>
    </source>
</evidence>
<reference evidence="1" key="2">
    <citation type="journal article" date="2015" name="Data Brief">
        <title>Shoot transcriptome of the giant reed, Arundo donax.</title>
        <authorList>
            <person name="Barrero R.A."/>
            <person name="Guerrero F.D."/>
            <person name="Moolhuijzen P."/>
            <person name="Goolsby J.A."/>
            <person name="Tidwell J."/>
            <person name="Bellgard S.E."/>
            <person name="Bellgard M.I."/>
        </authorList>
    </citation>
    <scope>NUCLEOTIDE SEQUENCE</scope>
    <source>
        <tissue evidence="1">Shoot tissue taken approximately 20 cm above the soil surface</tissue>
    </source>
</reference>
<organism evidence="1">
    <name type="scientific">Arundo donax</name>
    <name type="common">Giant reed</name>
    <name type="synonym">Donax arundinaceus</name>
    <dbReference type="NCBI Taxonomy" id="35708"/>
    <lineage>
        <taxon>Eukaryota</taxon>
        <taxon>Viridiplantae</taxon>
        <taxon>Streptophyta</taxon>
        <taxon>Embryophyta</taxon>
        <taxon>Tracheophyta</taxon>
        <taxon>Spermatophyta</taxon>
        <taxon>Magnoliopsida</taxon>
        <taxon>Liliopsida</taxon>
        <taxon>Poales</taxon>
        <taxon>Poaceae</taxon>
        <taxon>PACMAD clade</taxon>
        <taxon>Arundinoideae</taxon>
        <taxon>Arundineae</taxon>
        <taxon>Arundo</taxon>
    </lineage>
</organism>
<dbReference type="EMBL" id="GBRH01163568">
    <property type="protein sequence ID" value="JAE34328.1"/>
    <property type="molecule type" value="Transcribed_RNA"/>
</dbReference>
<reference evidence="1" key="1">
    <citation type="submission" date="2014-09" db="EMBL/GenBank/DDBJ databases">
        <authorList>
            <person name="Magalhaes I.L.F."/>
            <person name="Oliveira U."/>
            <person name="Santos F.R."/>
            <person name="Vidigal T.H.D.A."/>
            <person name="Brescovit A.D."/>
            <person name="Santos A.J."/>
        </authorList>
    </citation>
    <scope>NUCLEOTIDE SEQUENCE</scope>
    <source>
        <tissue evidence="1">Shoot tissue taken approximately 20 cm above the soil surface</tissue>
    </source>
</reference>